<reference evidence="1" key="2">
    <citation type="submission" date="2021-04" db="EMBL/GenBank/DDBJ databases">
        <authorList>
            <person name="Gilroy R."/>
        </authorList>
    </citation>
    <scope>NUCLEOTIDE SEQUENCE</scope>
    <source>
        <strain evidence="1">3436</strain>
    </source>
</reference>
<dbReference type="InterPro" id="IPR038148">
    <property type="entry name" value="Tn1545/Tn916_Xis"/>
</dbReference>
<evidence type="ECO:0000313" key="2">
    <source>
        <dbReference type="Proteomes" id="UP000824031"/>
    </source>
</evidence>
<dbReference type="EMBL" id="DXBO01000127">
    <property type="protein sequence ID" value="HIZ48782.1"/>
    <property type="molecule type" value="Genomic_DNA"/>
</dbReference>
<sequence>MDNSCEKVPIHLKVTLTIREAAEYSNIGINKIDQLLRQPNCPFVLYVGAKRLVKRKEFEEYLNKMLTI</sequence>
<proteinExistence type="predicted"/>
<dbReference type="Pfam" id="PF09035">
    <property type="entry name" value="Tn916-Xis"/>
    <property type="match status" value="1"/>
</dbReference>
<reference evidence="1" key="1">
    <citation type="journal article" date="2021" name="PeerJ">
        <title>Extensive microbial diversity within the chicken gut microbiome revealed by metagenomics and culture.</title>
        <authorList>
            <person name="Gilroy R."/>
            <person name="Ravi A."/>
            <person name="Getino M."/>
            <person name="Pursley I."/>
            <person name="Horton D.L."/>
            <person name="Alikhan N.F."/>
            <person name="Baker D."/>
            <person name="Gharbi K."/>
            <person name="Hall N."/>
            <person name="Watson M."/>
            <person name="Adriaenssens E.M."/>
            <person name="Foster-Nyarko E."/>
            <person name="Jarju S."/>
            <person name="Secka A."/>
            <person name="Antonio M."/>
            <person name="Oren A."/>
            <person name="Chaudhuri R.R."/>
            <person name="La Ragione R."/>
            <person name="Hildebrand F."/>
            <person name="Pallen M.J."/>
        </authorList>
    </citation>
    <scope>NUCLEOTIDE SEQUENCE</scope>
    <source>
        <strain evidence="1">3436</strain>
    </source>
</reference>
<dbReference type="AlphaFoldDB" id="A0A9D2F489"/>
<comment type="caution">
    <text evidence="1">The sequence shown here is derived from an EMBL/GenBank/DDBJ whole genome shotgun (WGS) entry which is preliminary data.</text>
</comment>
<dbReference type="InterPro" id="IPR010093">
    <property type="entry name" value="SinI_DNA-bd"/>
</dbReference>
<dbReference type="NCBIfam" id="TIGR01764">
    <property type="entry name" value="excise"/>
    <property type="match status" value="1"/>
</dbReference>
<evidence type="ECO:0000313" key="1">
    <source>
        <dbReference type="EMBL" id="HIZ48782.1"/>
    </source>
</evidence>
<dbReference type="InterPro" id="IPR015122">
    <property type="entry name" value="Tn916-Xis"/>
</dbReference>
<gene>
    <name evidence="1" type="ORF">H9810_08695</name>
</gene>
<keyword evidence="1" id="KW-0238">DNA-binding</keyword>
<dbReference type="Gene3D" id="3.90.105.50">
    <property type="match status" value="1"/>
</dbReference>
<name>A0A9D2F489_9FIRM</name>
<dbReference type="GO" id="GO:0003677">
    <property type="term" value="F:DNA binding"/>
    <property type="evidence" value="ECO:0007669"/>
    <property type="project" value="UniProtKB-KW"/>
</dbReference>
<organism evidence="1 2">
    <name type="scientific">Candidatus Gemmiger excrementavium</name>
    <dbReference type="NCBI Taxonomy" id="2838608"/>
    <lineage>
        <taxon>Bacteria</taxon>
        <taxon>Bacillati</taxon>
        <taxon>Bacillota</taxon>
        <taxon>Clostridia</taxon>
        <taxon>Eubacteriales</taxon>
        <taxon>Gemmiger</taxon>
    </lineage>
</organism>
<dbReference type="Proteomes" id="UP000824031">
    <property type="component" value="Unassembled WGS sequence"/>
</dbReference>
<protein>
    <submittedName>
        <fullName evidence="1">Excisionase family DNA-binding protein</fullName>
    </submittedName>
</protein>
<accession>A0A9D2F489</accession>